<dbReference type="InterPro" id="IPR019734">
    <property type="entry name" value="TPR_rpt"/>
</dbReference>
<keyword evidence="3" id="KW-0732">Signal</keyword>
<feature type="region of interest" description="Disordered" evidence="2">
    <location>
        <begin position="2740"/>
        <end position="2799"/>
    </location>
</feature>
<dbReference type="SMART" id="SM01360">
    <property type="entry name" value="A2M"/>
    <property type="match status" value="1"/>
</dbReference>
<feature type="region of interest" description="Disordered" evidence="2">
    <location>
        <begin position="1419"/>
        <end position="1465"/>
    </location>
</feature>
<dbReference type="Gene3D" id="2.60.40.1930">
    <property type="match status" value="1"/>
</dbReference>
<dbReference type="PANTHER" id="PTHR40094:SF1">
    <property type="entry name" value="UBIQUITIN DOMAIN-CONTAINING PROTEIN"/>
    <property type="match status" value="1"/>
</dbReference>
<dbReference type="InterPro" id="IPR001599">
    <property type="entry name" value="Macroglobln_a2"/>
</dbReference>
<evidence type="ECO:0000256" key="3">
    <source>
        <dbReference type="SAM" id="SignalP"/>
    </source>
</evidence>
<feature type="compositionally biased region" description="Basic and acidic residues" evidence="2">
    <location>
        <begin position="2775"/>
        <end position="2784"/>
    </location>
</feature>
<keyword evidence="1" id="KW-0802">TPR repeat</keyword>
<evidence type="ECO:0000313" key="6">
    <source>
        <dbReference type="EMBL" id="BDS05732.1"/>
    </source>
</evidence>
<evidence type="ECO:0000259" key="5">
    <source>
        <dbReference type="SMART" id="SM01360"/>
    </source>
</evidence>
<protein>
    <recommendedName>
        <fullName evidence="7">Tetratricopeptide repeat protein</fullName>
    </recommendedName>
</protein>
<feature type="compositionally biased region" description="Gly residues" evidence="2">
    <location>
        <begin position="1422"/>
        <end position="1438"/>
    </location>
</feature>
<dbReference type="SMART" id="SM01359">
    <property type="entry name" value="A2M_N_2"/>
    <property type="match status" value="1"/>
</dbReference>
<proteinExistence type="predicted"/>
<feature type="domain" description="Alpha-2-macroglobulin bait region" evidence="4">
    <location>
        <begin position="1134"/>
        <end position="1271"/>
    </location>
</feature>
<feature type="repeat" description="TPR" evidence="1">
    <location>
        <begin position="1348"/>
        <end position="1381"/>
    </location>
</feature>
<evidence type="ECO:0000259" key="4">
    <source>
        <dbReference type="SMART" id="SM01359"/>
    </source>
</evidence>
<dbReference type="Gene3D" id="1.25.40.10">
    <property type="entry name" value="Tetratricopeptide repeat domain"/>
    <property type="match status" value="5"/>
</dbReference>
<dbReference type="InterPro" id="IPR008930">
    <property type="entry name" value="Terpenoid_cyclase/PrenylTrfase"/>
</dbReference>
<organism evidence="6">
    <name type="scientific">Oceaniferula spumae</name>
    <dbReference type="NCBI Taxonomy" id="2979115"/>
    <lineage>
        <taxon>Bacteria</taxon>
        <taxon>Pseudomonadati</taxon>
        <taxon>Verrucomicrobiota</taxon>
        <taxon>Verrucomicrobiia</taxon>
        <taxon>Verrucomicrobiales</taxon>
        <taxon>Verrucomicrobiaceae</taxon>
        <taxon>Oceaniferula</taxon>
    </lineage>
</organism>
<feature type="chain" id="PRO_5043714624" description="Tetratricopeptide repeat protein" evidence="3">
    <location>
        <begin position="25"/>
        <end position="2799"/>
    </location>
</feature>
<dbReference type="InterPro" id="IPR011625">
    <property type="entry name" value="A2M_N_BRD"/>
</dbReference>
<dbReference type="EMBL" id="AP026866">
    <property type="protein sequence ID" value="BDS05732.1"/>
    <property type="molecule type" value="Genomic_DNA"/>
</dbReference>
<evidence type="ECO:0008006" key="7">
    <source>
        <dbReference type="Google" id="ProtNLM"/>
    </source>
</evidence>
<name>A0AAT9FIE7_9BACT</name>
<feature type="domain" description="Alpha-2-macroglobulin" evidence="5">
    <location>
        <begin position="1555"/>
        <end position="1646"/>
    </location>
</feature>
<reference evidence="6" key="1">
    <citation type="submission" date="2024-07" db="EMBL/GenBank/DDBJ databases">
        <title>Complete genome sequence of Verrucomicrobiaceae bacterium NT6N.</title>
        <authorList>
            <person name="Huang C."/>
            <person name="Takami H."/>
            <person name="Hamasaki K."/>
        </authorList>
    </citation>
    <scope>NUCLEOTIDE SEQUENCE</scope>
    <source>
        <strain evidence="6">NT6N</strain>
    </source>
</reference>
<dbReference type="Pfam" id="PF13174">
    <property type="entry name" value="TPR_6"/>
    <property type="match status" value="1"/>
</dbReference>
<evidence type="ECO:0000256" key="2">
    <source>
        <dbReference type="SAM" id="MobiDB-lite"/>
    </source>
</evidence>
<dbReference type="PANTHER" id="PTHR40094">
    <property type="entry name" value="ALPHA-2-MACROGLOBULIN HOMOLOG"/>
    <property type="match status" value="1"/>
</dbReference>
<dbReference type="SUPFAM" id="SSF48452">
    <property type="entry name" value="TPR-like"/>
    <property type="match status" value="3"/>
</dbReference>
<gene>
    <name evidence="6" type="ORF">NT6N_07720</name>
</gene>
<accession>A0AAT9FIE7</accession>
<evidence type="ECO:0000256" key="1">
    <source>
        <dbReference type="PROSITE-ProRule" id="PRU00339"/>
    </source>
</evidence>
<dbReference type="SUPFAM" id="SSF48239">
    <property type="entry name" value="Terpenoid cyclases/Protein prenyltransferases"/>
    <property type="match status" value="1"/>
</dbReference>
<feature type="signal peptide" evidence="3">
    <location>
        <begin position="1"/>
        <end position="24"/>
    </location>
</feature>
<dbReference type="PROSITE" id="PS50005">
    <property type="entry name" value="TPR"/>
    <property type="match status" value="1"/>
</dbReference>
<dbReference type="GO" id="GO:0004866">
    <property type="term" value="F:endopeptidase inhibitor activity"/>
    <property type="evidence" value="ECO:0007669"/>
    <property type="project" value="InterPro"/>
</dbReference>
<sequence>MRTFKFGICLFFAHLIAGTALIHAQENPSQAAQAAELIRAKQYPEALKILSGDLAALAEKDAATSEDQLMLLKARALYFNKQHAESENTCDALTQQFPASEWRHKANFLKAHSLAARGDYQAALKIYEDESNRLFSENRKDEVANSLLGFADIFAKIPAPEDLDAPKPDFQKAYNLYKEVLDLQCSAKLRELAHFKMVRMSGHLGNWPQVIQDSASYLSLHDPTWRGEMQSQQRLTFQKNTTATAAGEHRSEVRFRMAEALHRSNQRPLAVRYLDELTELMEAGKLESPPALPAATAWLKLMAMRLQGGRSNDVALWVETAKAYLKKFPKHIHAEQTAFMIPDMLASHGEEEKAITAYQEFLNNPLPVEENPVALKKETRGEFAKRQEKAARHREEASYQIGAIHLQLNQFEKARVAWNQTAKDFPNGTRWADSQKGLVDIDYQEAIHSIREIHSGDKENRTAAAEKSANLLTQFLKAHPISQQVPEILFLLGRIPHQLALDLDEIKSPTDAQIAEQKALFKKSITVWDELLSKYPKSGQATRAREHIGIIYEQRLGELEKALSIYKQTNSPLARAQQSLLTSKRLIASSPKVFRSDEKPVVTLNLRNIEKVTIRQYWLDLESYFRKARKLGNISELDVDLVEPDKQWDVAIEGYQQYLPLEKKISIPFAGNKPGVCVVKVEGGGFISTTVIVRSDIDIAVRSSRDELLAFATDWLQGGAPASDVKLLIADGGKIVATGSTGKDGVLHLKSEKLAEINDLRVLALSQSGAATCDLDLSRLVAPPMLLDKAWFNTPQQWYRPGDTVQLSGLLRTPNNGVYQIPPEEHRQWKLRCVDMNGGKLIHETDITLNDHGSFTTQFPIPRGMSNGTITATLLRTEKDKPIEFNTTIVIKTQQRNRVILTLDFPKTWTTPNEKVTGKITARYHWGAPVSDRRVEVILPNKTQLDVTTDAEGKATFDFDTSMLASGSVAAFQVTMPSESANKVQQILDIDPLGFSIEAELSHGTIASGEAFEIIAKTLLPDGKPTSRELTLEVVKQHVRKSDPILDNDNIPELPNSVNNPAQTTTFPVSNLQETIVQTHNLKTDAGTGLAKQSITLEQGGRFILRIRGTDARGRLVLAESFIEIYGSESRQKLRLLVDKNKLREGGEAKIDAWSRLDSPSHALLSIEADSLVEYRVVKLAPGKNPITLQLSQRHAPVFRAALMTMHNRKFYSSDEILPVERTLKVVTKIDDLDENKEIKPGGKLKVNVKVLDGNDQPQEAEVSLALIDNRDEHSVIEDHHFIRSHRLASFAMGTSCGLRHQGTQSAVNLALRAEEERLIDAPNQPARRAQNDINAAIGLMAQRVDQIRKHLYMGEGYFNLGKYDLATNEFQKVLQADKYNKAARRWLERVSAVQSDYYRAAYDHTRARLLSEVDRAWEQQGGNGDPFAGGNGGGGDPFGNDASQQGFTTIPGIPAGSNRNVSNTATGGLRSGDFATSRNSIDAILNNPNRNSIDAVLDNRNGRGFLNNSSNANWYTYNMRIAGEKRDSSLQDGRIDRFKSRSLVSNTLHTHEPTLIWSLSQQFVSKQGNDLEIPLPDESGSWKLLTHASTDSGILGQQVDLIHTRRPYDLHVHTPTIVIEGDQLAPVILLTRNNTDEAETISLNLTAKAGGQAVTESKHSLEFAVGESTKSITTKAFAVPTTNSLILEVTGDKDLKLTNTLPIRPWGLPVADRGSVVLTPGKHSISVEFPAAVRQKEMKLQIMPSMPSALRNLALAPQAPWCGTRIPFRQAHAAGKLLAVAAVIDHNRRIGLGDEDMTDLISRANQLAAELTVTRNKDGSWPSVRGRSAGDLSISAMAFEALTLAEKLNLTVDKPTLHIAHTWLEKQQSGIASNDVDARSLVQYTLSCADAADFSTCNRLFRERGKLGDAGKALLAAAFVNLKRPDHAKTLLAAMVEPEKWENKSNRILCTRTYIAGRALTAAATVMPEDKMTGVLLDEVFINAGAGGFTSDLDRGAALVGLARHEEKADAADARIAVSLNGKAIGEFTTDQPKLMADISIDPKLLVDGKNTLTFSTEGKGRLLAAATINGFAPLPEKHIIDEKFSITNHRYYREGLSFQGKRLSSWGTSPAKTVNKGERVRVQFTVNHQRSNEREVVLIERIPAGFVYETGTLKGNHSGARIENNHLVITFDGWFKHRSFSYNIIARHPGTWRQPPTLLLPLRTPADSVHGEPGSLTVIGAEEKNPDAYVKNISERSELAGLYFKQGELEKARVEIMAIRKERPDWENVNNSRILLWVETASDQPDAKLLVESFEILNERSPDLVIPFDKILKVGKAYQTLKEYERGLEVYTATIEAGYAKDTYIGVALEDQGRFLDAVDYQKSLWLLYPDEGAIANAWFALAQQVYQKSPEAKKMQPRQGKKDSPTEIQLIGESATLLESFLLATPESPLADDAAFTLANVLFSLKKFQQVVKHANACVTRYPESKHAGSFRYMEALGSFWLRDYDAALKAASEVAQGSSEDKNLAAYITAQIYHAKGQPLKATPWYDRVKEIYPDARESIAYFEQKMVRLDEAKVLKSGEKAELKLHFRNIKEAHLQIYRVDLMKLYLREKSLSNVANVNLAGIAPKHELTVELGNGQDFQDREKSVTLPVKNDGAYLVICRGDYLYTSGLVLITPLKMEVQEDLSARSLRVNISDQGTGKYLDNVHVKAIGVRDSKFKSGETDLRGVWKAENITSRPTVIARDDKGRYAFYRSQSEFTSSPAEPQAAQQEKAKPDFKGNLQKKQLQLNEDNAKAYDQLRRSKGKGVKAKEAIKK</sequence>
<dbReference type="InterPro" id="IPR051802">
    <property type="entry name" value="YfhM-like"/>
</dbReference>
<dbReference type="InterPro" id="IPR011990">
    <property type="entry name" value="TPR-like_helical_dom_sf"/>
</dbReference>
<dbReference type="Pfam" id="PF07703">
    <property type="entry name" value="A2M_BRD"/>
    <property type="match status" value="1"/>
</dbReference>
<dbReference type="SMART" id="SM00028">
    <property type="entry name" value="TPR"/>
    <property type="match status" value="5"/>
</dbReference>
<dbReference type="Pfam" id="PF00207">
    <property type="entry name" value="A2M"/>
    <property type="match status" value="1"/>
</dbReference>
<dbReference type="KEGG" id="osu:NT6N_07720"/>